<evidence type="ECO:0000313" key="11">
    <source>
        <dbReference type="Proteomes" id="UP000250321"/>
    </source>
</evidence>
<dbReference type="AlphaFoldDB" id="A0A314YZ96"/>
<evidence type="ECO:0000256" key="1">
    <source>
        <dbReference type="ARBA" id="ARBA00004508"/>
    </source>
</evidence>
<reference evidence="10 11" key="1">
    <citation type="submission" date="2018-02" db="EMBL/GenBank/DDBJ databases">
        <title>Draft genome of wild Prunus yedoensis var. nudiflora.</title>
        <authorList>
            <person name="Baek S."/>
            <person name="Kim J.-H."/>
            <person name="Choi K."/>
            <person name="Kim G.-B."/>
            <person name="Cho A."/>
            <person name="Jang H."/>
            <person name="Shin C.-H."/>
            <person name="Yu H.-J."/>
            <person name="Mun J.-H."/>
        </authorList>
    </citation>
    <scope>NUCLEOTIDE SEQUENCE [LARGE SCALE GENOMIC DNA]</scope>
    <source>
        <strain evidence="11">cv. Jeju island</strain>
        <tissue evidence="10">Leaf</tissue>
    </source>
</reference>
<evidence type="ECO:0000256" key="3">
    <source>
        <dbReference type="ARBA" id="ARBA00022528"/>
    </source>
</evidence>
<dbReference type="EMBL" id="PJQY01000380">
    <property type="protein sequence ID" value="PQQ11810.1"/>
    <property type="molecule type" value="Genomic_DNA"/>
</dbReference>
<dbReference type="PANTHER" id="PTHR31038:SF2">
    <property type="entry name" value="PROTEIN RETICULATA-RELATED 1, CHLOROPLASTIC"/>
    <property type="match status" value="1"/>
</dbReference>
<dbReference type="GO" id="GO:0099402">
    <property type="term" value="P:plant organ development"/>
    <property type="evidence" value="ECO:0007669"/>
    <property type="project" value="TreeGrafter"/>
</dbReference>
<dbReference type="Pfam" id="PF11891">
    <property type="entry name" value="RETICULATA-like"/>
    <property type="match status" value="1"/>
</dbReference>
<evidence type="ECO:0000256" key="7">
    <source>
        <dbReference type="ARBA" id="ARBA00022989"/>
    </source>
</evidence>
<name>A0A314YZ96_PRUYE</name>
<keyword evidence="8" id="KW-0472">Membrane</keyword>
<evidence type="ECO:0000313" key="10">
    <source>
        <dbReference type="EMBL" id="PQQ11810.1"/>
    </source>
</evidence>
<keyword evidence="4" id="KW-0934">Plastid</keyword>
<keyword evidence="11" id="KW-1185">Reference proteome</keyword>
<dbReference type="GO" id="GO:0009706">
    <property type="term" value="C:chloroplast inner membrane"/>
    <property type="evidence" value="ECO:0007669"/>
    <property type="project" value="TreeGrafter"/>
</dbReference>
<evidence type="ECO:0000256" key="2">
    <source>
        <dbReference type="ARBA" id="ARBA00010793"/>
    </source>
</evidence>
<keyword evidence="6" id="KW-0809">Transit peptide</keyword>
<accession>A0A314YZ96</accession>
<keyword evidence="5" id="KW-0812">Transmembrane</keyword>
<evidence type="ECO:0000256" key="8">
    <source>
        <dbReference type="ARBA" id="ARBA00023136"/>
    </source>
</evidence>
<keyword evidence="3" id="KW-0150">Chloroplast</keyword>
<evidence type="ECO:0000256" key="6">
    <source>
        <dbReference type="ARBA" id="ARBA00022946"/>
    </source>
</evidence>
<evidence type="ECO:0000256" key="4">
    <source>
        <dbReference type="ARBA" id="ARBA00022640"/>
    </source>
</evidence>
<gene>
    <name evidence="10" type="ORF">Pyn_08229</name>
</gene>
<dbReference type="OrthoDB" id="513951at2759"/>
<comment type="similarity">
    <text evidence="2">Belongs to the RETICULATA family.</text>
</comment>
<comment type="caution">
    <text evidence="10">The sequence shown here is derived from an EMBL/GenBank/DDBJ whole genome shotgun (WGS) entry which is preliminary data.</text>
</comment>
<evidence type="ECO:0000256" key="5">
    <source>
        <dbReference type="ARBA" id="ARBA00022692"/>
    </source>
</evidence>
<proteinExistence type="inferred from homology"/>
<evidence type="ECO:0000256" key="9">
    <source>
        <dbReference type="SAM" id="MobiDB-lite"/>
    </source>
</evidence>
<feature type="compositionally biased region" description="Basic residues" evidence="9">
    <location>
        <begin position="446"/>
        <end position="462"/>
    </location>
</feature>
<dbReference type="PANTHER" id="PTHR31038">
    <property type="entry name" value="EXPRESSED PROTEIN-RELATED"/>
    <property type="match status" value="1"/>
</dbReference>
<comment type="subcellular location">
    <subcellularLocation>
        <location evidence="1">Plastid</location>
        <location evidence="1">Chloroplast membrane</location>
        <topology evidence="1">Multi-pass membrane protein</topology>
    </subcellularLocation>
</comment>
<sequence length="462" mass="51019">MSHAVFQTAQIMPINTQLPTKPKLMGPIQLRMSERRGLLLKANCASPSTSGFVDGDSMALLERCFVGPSVTGGFGPVMKGQYGAFGAVTLEKGKLDMSQKQSKSSPELFDRKFVDAVLNEWQKTMMDLPAGFRQAYEMGLISSAQMVKFLATNARPTTTRFISRALPDGISRAFIGRMLADPAFLYRFLLEQAATIGSSVWWELKNRKGRIKQEWDLALINVLTVTACNAIVVWSLAPCRSYGNTFKFDLQNTLQKLPNNIFEKSYPLREFDLQKRVHSFFYKAAELCMVGLTAGAVQGSLSNFLAHKKEGRLSVTIPSVKANALGYGAFLGLYANLRYQLLCGFDRAVMNHFDVIGVALFLSTTLRLLNVQVGERSRLAWLGVEADPLVDSDDLLKVYSRPSDNLERPSSKWFISKNAIVSGLGLLGIKQGNADSVADGESSTPKTRRKRIVRKKVTASSA</sequence>
<feature type="region of interest" description="Disordered" evidence="9">
    <location>
        <begin position="435"/>
        <end position="462"/>
    </location>
</feature>
<dbReference type="STRING" id="2094558.A0A314YZ96"/>
<dbReference type="Proteomes" id="UP000250321">
    <property type="component" value="Unassembled WGS sequence"/>
</dbReference>
<protein>
    <submittedName>
        <fullName evidence="10">Protein RETICULATA-RELATED 1 chloroplastic</fullName>
    </submittedName>
</protein>
<dbReference type="InterPro" id="IPR021825">
    <property type="entry name" value="RETICULATA-related"/>
</dbReference>
<organism evidence="10 11">
    <name type="scientific">Prunus yedoensis var. nudiflora</name>
    <dbReference type="NCBI Taxonomy" id="2094558"/>
    <lineage>
        <taxon>Eukaryota</taxon>
        <taxon>Viridiplantae</taxon>
        <taxon>Streptophyta</taxon>
        <taxon>Embryophyta</taxon>
        <taxon>Tracheophyta</taxon>
        <taxon>Spermatophyta</taxon>
        <taxon>Magnoliopsida</taxon>
        <taxon>eudicotyledons</taxon>
        <taxon>Gunneridae</taxon>
        <taxon>Pentapetalae</taxon>
        <taxon>rosids</taxon>
        <taxon>fabids</taxon>
        <taxon>Rosales</taxon>
        <taxon>Rosaceae</taxon>
        <taxon>Amygdaloideae</taxon>
        <taxon>Amygdaleae</taxon>
        <taxon>Prunus</taxon>
    </lineage>
</organism>
<keyword evidence="7" id="KW-1133">Transmembrane helix</keyword>